<evidence type="ECO:0000313" key="3">
    <source>
        <dbReference type="Proteomes" id="UP000479132"/>
    </source>
</evidence>
<gene>
    <name evidence="2" type="ORF">G3569_12370</name>
</gene>
<keyword evidence="3" id="KW-1185">Reference proteome</keyword>
<feature type="transmembrane region" description="Helical" evidence="1">
    <location>
        <begin position="70"/>
        <end position="88"/>
    </location>
</feature>
<feature type="transmembrane region" description="Helical" evidence="1">
    <location>
        <begin position="100"/>
        <end position="117"/>
    </location>
</feature>
<evidence type="ECO:0000256" key="1">
    <source>
        <dbReference type="SAM" id="Phobius"/>
    </source>
</evidence>
<sequence>MINWQRTFAFVTGSIVFGLAIILVSNSYIQYVAAEGSTGYLFLFGFGLVYLNLNFGFSRRFMMKAFNINWICYLMAFFTILPTIFWVYTKDVGLAETELVFVLTTIFSAFLGAYFGIRRGVVKRAKYIQRLREEKEELPDSLKRPHDDLNIN</sequence>
<dbReference type="Proteomes" id="UP000479132">
    <property type="component" value="Unassembled WGS sequence"/>
</dbReference>
<keyword evidence="1" id="KW-0472">Membrane</keyword>
<feature type="transmembrane region" description="Helical" evidence="1">
    <location>
        <begin position="7"/>
        <end position="28"/>
    </location>
</feature>
<name>A0A6M1T526_9BACT</name>
<keyword evidence="1" id="KW-1133">Transmembrane helix</keyword>
<accession>A0A6M1T526</accession>
<dbReference type="AlphaFoldDB" id="A0A6M1T526"/>
<reference evidence="2 3" key="1">
    <citation type="submission" date="2020-02" db="EMBL/GenBank/DDBJ databases">
        <title>Aliifodinibius halophilus 2W32, complete genome.</title>
        <authorList>
            <person name="Li Y."/>
            <person name="Wu S."/>
        </authorList>
    </citation>
    <scope>NUCLEOTIDE SEQUENCE [LARGE SCALE GENOMIC DNA]</scope>
    <source>
        <strain evidence="2 3">2W32</strain>
    </source>
</reference>
<dbReference type="RefSeq" id="WP_165269579.1">
    <property type="nucleotide sequence ID" value="NZ_JAALLS010000016.1"/>
</dbReference>
<proteinExistence type="predicted"/>
<comment type="caution">
    <text evidence="2">The sequence shown here is derived from an EMBL/GenBank/DDBJ whole genome shotgun (WGS) entry which is preliminary data.</text>
</comment>
<dbReference type="EMBL" id="JAALLS010000016">
    <property type="protein sequence ID" value="NGP89147.1"/>
    <property type="molecule type" value="Genomic_DNA"/>
</dbReference>
<evidence type="ECO:0000313" key="2">
    <source>
        <dbReference type="EMBL" id="NGP89147.1"/>
    </source>
</evidence>
<protein>
    <submittedName>
        <fullName evidence="2">Uncharacterized protein</fullName>
    </submittedName>
</protein>
<keyword evidence="1" id="KW-0812">Transmembrane</keyword>
<feature type="transmembrane region" description="Helical" evidence="1">
    <location>
        <begin position="40"/>
        <end position="58"/>
    </location>
</feature>
<organism evidence="2 3">
    <name type="scientific">Fodinibius halophilus</name>
    <dbReference type="NCBI Taxonomy" id="1736908"/>
    <lineage>
        <taxon>Bacteria</taxon>
        <taxon>Pseudomonadati</taxon>
        <taxon>Balneolota</taxon>
        <taxon>Balneolia</taxon>
        <taxon>Balneolales</taxon>
        <taxon>Balneolaceae</taxon>
        <taxon>Fodinibius</taxon>
    </lineage>
</organism>